<accession>A0A380TJM3</accession>
<comment type="similarity">
    <text evidence="1">Belongs to the short-chain dehydrogenases/reductases (SDR) family.</text>
</comment>
<evidence type="ECO:0000313" key="3">
    <source>
        <dbReference type="EMBL" id="SUS07901.1"/>
    </source>
</evidence>
<name>A0A380TJM3_9ZZZZ</name>
<keyword evidence="2" id="KW-0560">Oxidoreductase</keyword>
<dbReference type="Pfam" id="PF13561">
    <property type="entry name" value="adh_short_C2"/>
    <property type="match status" value="1"/>
</dbReference>
<dbReference type="SUPFAM" id="SSF51735">
    <property type="entry name" value="NAD(P)-binding Rossmann-fold domains"/>
    <property type="match status" value="1"/>
</dbReference>
<proteinExistence type="inferred from homology"/>
<dbReference type="AlphaFoldDB" id="A0A380TJM3"/>
<dbReference type="PANTHER" id="PTHR43639">
    <property type="entry name" value="OXIDOREDUCTASE, SHORT-CHAIN DEHYDROGENASE/REDUCTASE FAMILY (AFU_ORTHOLOGUE AFUA_5G02870)"/>
    <property type="match status" value="1"/>
</dbReference>
<dbReference type="PROSITE" id="PS00061">
    <property type="entry name" value="ADH_SHORT"/>
    <property type="match status" value="1"/>
</dbReference>
<protein>
    <submittedName>
        <fullName evidence="3">Putative short chain dehydrogenase/reductase</fullName>
    </submittedName>
</protein>
<gene>
    <name evidence="3" type="ORF">DF3PB_5270003</name>
</gene>
<dbReference type="InterPro" id="IPR036291">
    <property type="entry name" value="NAD(P)-bd_dom_sf"/>
</dbReference>
<evidence type="ECO:0000256" key="2">
    <source>
        <dbReference type="ARBA" id="ARBA00023002"/>
    </source>
</evidence>
<dbReference type="InterPro" id="IPR002347">
    <property type="entry name" value="SDR_fam"/>
</dbReference>
<evidence type="ECO:0000256" key="1">
    <source>
        <dbReference type="ARBA" id="ARBA00006484"/>
    </source>
</evidence>
<organism evidence="3">
    <name type="scientific">metagenome</name>
    <dbReference type="NCBI Taxonomy" id="256318"/>
    <lineage>
        <taxon>unclassified sequences</taxon>
        <taxon>metagenomes</taxon>
    </lineage>
</organism>
<dbReference type="PRINTS" id="PR00080">
    <property type="entry name" value="SDRFAMILY"/>
</dbReference>
<dbReference type="PANTHER" id="PTHR43639:SF1">
    <property type="entry name" value="SHORT-CHAIN DEHYDROGENASE_REDUCTASE FAMILY PROTEIN"/>
    <property type="match status" value="1"/>
</dbReference>
<dbReference type="PRINTS" id="PR00081">
    <property type="entry name" value="GDHRDH"/>
</dbReference>
<dbReference type="EMBL" id="UIDG01000476">
    <property type="protein sequence ID" value="SUS07901.1"/>
    <property type="molecule type" value="Genomic_DNA"/>
</dbReference>
<dbReference type="Gene3D" id="3.40.50.720">
    <property type="entry name" value="NAD(P)-binding Rossmann-like Domain"/>
    <property type="match status" value="1"/>
</dbReference>
<dbReference type="NCBIfam" id="NF006597">
    <property type="entry name" value="PRK09134.1"/>
    <property type="match status" value="1"/>
</dbReference>
<sequence length="256" mass="27103">MNTLPARGALITGAGRRIGRAIALDLARAGWAVAVHYHTSAAAAKAVVAEITEGGGRACALACDLMREADTETLIGRASDALGPITCLVNNASVFESDRPETASRASWDRAMEVNLRAPFVLIQALAAALPAGVQGNVVNILDQRVWRLTPLFTSYTVSKVGLWTLTQTLAMALAPRLRINAVGPGPTLPSLRQTDAQFCRQWSKMPLKRAVAPEEIAGAVRFLLDAPSITGQMIAVDAGQHLGWTADATLLADDE</sequence>
<dbReference type="InterPro" id="IPR020904">
    <property type="entry name" value="Sc_DH/Rdtase_CS"/>
</dbReference>
<dbReference type="GO" id="GO:0016491">
    <property type="term" value="F:oxidoreductase activity"/>
    <property type="evidence" value="ECO:0007669"/>
    <property type="project" value="UniProtKB-KW"/>
</dbReference>
<reference evidence="3" key="1">
    <citation type="submission" date="2018-07" db="EMBL/GenBank/DDBJ databases">
        <authorList>
            <person name="Quirk P.G."/>
            <person name="Krulwich T.A."/>
        </authorList>
    </citation>
    <scope>NUCLEOTIDE SEQUENCE</scope>
</reference>